<organism evidence="2 3">
    <name type="scientific">Azohydromonas caseinilytica</name>
    <dbReference type="NCBI Taxonomy" id="2728836"/>
    <lineage>
        <taxon>Bacteria</taxon>
        <taxon>Pseudomonadati</taxon>
        <taxon>Pseudomonadota</taxon>
        <taxon>Betaproteobacteria</taxon>
        <taxon>Burkholderiales</taxon>
        <taxon>Sphaerotilaceae</taxon>
        <taxon>Azohydromonas</taxon>
    </lineage>
</organism>
<name>A0A848FG29_9BURK</name>
<dbReference type="Proteomes" id="UP000574067">
    <property type="component" value="Unassembled WGS sequence"/>
</dbReference>
<reference evidence="2 3" key="1">
    <citation type="submission" date="2020-04" db="EMBL/GenBank/DDBJ databases">
        <title>Azohydromonas sp. isolated from soil.</title>
        <authorList>
            <person name="Dahal R.H."/>
        </authorList>
    </citation>
    <scope>NUCLEOTIDE SEQUENCE [LARGE SCALE GENOMIC DNA]</scope>
    <source>
        <strain evidence="2 3">G-1-1-14</strain>
    </source>
</reference>
<comment type="caution">
    <text evidence="2">The sequence shown here is derived from an EMBL/GenBank/DDBJ whole genome shotgun (WGS) entry which is preliminary data.</text>
</comment>
<evidence type="ECO:0000256" key="1">
    <source>
        <dbReference type="SAM" id="MobiDB-lite"/>
    </source>
</evidence>
<proteinExistence type="predicted"/>
<sequence length="103" mass="11412">MIHLQATIPDGVNFEDLRLSRDIRDGSVIFDTQPIEAICQASGFDMEELVKGPDPIICALISAWYQEHLKRGGAPDPVQEDLMEETRLEQERGGGFSYAPGHA</sequence>
<keyword evidence="3" id="KW-1185">Reference proteome</keyword>
<dbReference type="EMBL" id="JABBFW010000030">
    <property type="protein sequence ID" value="NML18324.1"/>
    <property type="molecule type" value="Genomic_DNA"/>
</dbReference>
<feature type="region of interest" description="Disordered" evidence="1">
    <location>
        <begin position="71"/>
        <end position="103"/>
    </location>
</feature>
<accession>A0A848FG29</accession>
<gene>
    <name evidence="2" type="ORF">HHL10_25475</name>
</gene>
<dbReference type="AlphaFoldDB" id="A0A848FG29"/>
<evidence type="ECO:0000313" key="2">
    <source>
        <dbReference type="EMBL" id="NML18324.1"/>
    </source>
</evidence>
<dbReference type="RefSeq" id="WP_169163221.1">
    <property type="nucleotide sequence ID" value="NZ_JABBFW010000030.1"/>
</dbReference>
<evidence type="ECO:0000313" key="3">
    <source>
        <dbReference type="Proteomes" id="UP000574067"/>
    </source>
</evidence>
<protein>
    <submittedName>
        <fullName evidence="2">Uncharacterized protein</fullName>
    </submittedName>
</protein>